<dbReference type="SUPFAM" id="SSF51658">
    <property type="entry name" value="Xylose isomerase-like"/>
    <property type="match status" value="1"/>
</dbReference>
<keyword evidence="3" id="KW-1185">Reference proteome</keyword>
<dbReference type="EMBL" id="JBHSAJ010000029">
    <property type="protein sequence ID" value="MFC3935282.1"/>
    <property type="molecule type" value="Genomic_DNA"/>
</dbReference>
<gene>
    <name evidence="2" type="ORF">ACFOW3_11680</name>
</gene>
<dbReference type="NCBIfam" id="NF003818">
    <property type="entry name" value="PRK05409.1"/>
    <property type="match status" value="1"/>
</dbReference>
<name>A0ABV8DAD4_9BURK</name>
<dbReference type="InterPro" id="IPR018640">
    <property type="entry name" value="DUF2063"/>
</dbReference>
<dbReference type="PANTHER" id="PTHR42194">
    <property type="entry name" value="UPF0276 PROTEIN HI_1600"/>
    <property type="match status" value="1"/>
</dbReference>
<proteinExistence type="predicted"/>
<dbReference type="Pfam" id="PF09836">
    <property type="entry name" value="DUF2063"/>
    <property type="match status" value="1"/>
</dbReference>
<dbReference type="Pfam" id="PF05114">
    <property type="entry name" value="MbnB_TglH_ChrH"/>
    <property type="match status" value="1"/>
</dbReference>
<dbReference type="PANTHER" id="PTHR42194:SF1">
    <property type="entry name" value="UPF0276 PROTEIN HI_1600"/>
    <property type="match status" value="1"/>
</dbReference>
<evidence type="ECO:0000313" key="3">
    <source>
        <dbReference type="Proteomes" id="UP001595693"/>
    </source>
</evidence>
<feature type="domain" description="Putative DNA-binding" evidence="1">
    <location>
        <begin position="306"/>
        <end position="389"/>
    </location>
</feature>
<protein>
    <submittedName>
        <fullName evidence="2">DUF692 family multinuclear iron-containing protein</fullName>
    </submittedName>
</protein>
<dbReference type="Proteomes" id="UP001595693">
    <property type="component" value="Unassembled WGS sequence"/>
</dbReference>
<organism evidence="2 3">
    <name type="scientific">Acidovorax facilis</name>
    <dbReference type="NCBI Taxonomy" id="12917"/>
    <lineage>
        <taxon>Bacteria</taxon>
        <taxon>Pseudomonadati</taxon>
        <taxon>Pseudomonadota</taxon>
        <taxon>Betaproteobacteria</taxon>
        <taxon>Burkholderiales</taxon>
        <taxon>Comamonadaceae</taxon>
        <taxon>Acidovorax</taxon>
    </lineage>
</organism>
<sequence>MSPTSIATRGTGFGLGLRTQHYADFLARKQPLDWLEIITDNYLIDGGKPLAVLDAIRRDYPVAMHGVAMSIGASQGVDVPYLQRVKALADRIEPLWVSDHLCWTGPGPEQLHDLYPLPYTDESARHVIAQIRRAQDVLDRRLVLENVSSYVRYRQDSASEWQFLAHIAQEADCLLLVDVNNIYVSSVNHGFDPLTYLHALPAQRVQQIHLAGHSDNGDHIIDTHDHPVAQPVWDLYAQACQRFGAVAAMIERDDHIPPLAELLDEMAIARRIAAEHVASPVPSFVPVAIPAITLDPIVGPAGLAVVQRHFADRVLANALPPEMPDDLVTGRLPIYHHAYRARLADVLADTYAKTCLYMGSDTFEAHARDYAVAHPPRTRSLNRYGEGLVGTLRAAYPDNPELHELAQLDWDLRTRFDSDDVAALAPAAAQASDTWTTRPRVLHPSALLRAITTNVVGVWNAIHTDDDVPEAVALPAPATLLVWRKGHQPHFRTLDAAEAAWVQALHAGASVHDACAALLGSGLWQGDPTVLGGWLAQLLDDGLVRADGPVEGYVPTY</sequence>
<reference evidence="3" key="1">
    <citation type="journal article" date="2019" name="Int. J. Syst. Evol. Microbiol.">
        <title>The Global Catalogue of Microorganisms (GCM) 10K type strain sequencing project: providing services to taxonomists for standard genome sequencing and annotation.</title>
        <authorList>
            <consortium name="The Broad Institute Genomics Platform"/>
            <consortium name="The Broad Institute Genome Sequencing Center for Infectious Disease"/>
            <person name="Wu L."/>
            <person name="Ma J."/>
        </authorList>
    </citation>
    <scope>NUCLEOTIDE SEQUENCE [LARGE SCALE GENOMIC DNA]</scope>
    <source>
        <strain evidence="3">CCUG 2113</strain>
    </source>
</reference>
<dbReference type="RefSeq" id="WP_162239768.1">
    <property type="nucleotide sequence ID" value="NZ_JAMXAX010000017.1"/>
</dbReference>
<dbReference type="InterPro" id="IPR007801">
    <property type="entry name" value="MbnB/TglH/ChrH"/>
</dbReference>
<accession>A0ABV8DAD4</accession>
<dbReference type="Gene3D" id="3.20.20.150">
    <property type="entry name" value="Divalent-metal-dependent TIM barrel enzymes"/>
    <property type="match status" value="1"/>
</dbReference>
<comment type="caution">
    <text evidence="2">The sequence shown here is derived from an EMBL/GenBank/DDBJ whole genome shotgun (WGS) entry which is preliminary data.</text>
</comment>
<dbReference type="InterPro" id="IPR036237">
    <property type="entry name" value="Xyl_isomerase-like_sf"/>
</dbReference>
<evidence type="ECO:0000313" key="2">
    <source>
        <dbReference type="EMBL" id="MFC3935282.1"/>
    </source>
</evidence>
<evidence type="ECO:0000259" key="1">
    <source>
        <dbReference type="Pfam" id="PF09836"/>
    </source>
</evidence>